<protein>
    <submittedName>
        <fullName evidence="2">Uncharacterized protein</fullName>
    </submittedName>
</protein>
<accession>A0ABQ4J7N9</accession>
<feature type="compositionally biased region" description="Basic residues" evidence="1">
    <location>
        <begin position="1"/>
        <end position="16"/>
    </location>
</feature>
<evidence type="ECO:0000256" key="1">
    <source>
        <dbReference type="SAM" id="MobiDB-lite"/>
    </source>
</evidence>
<feature type="region of interest" description="Disordered" evidence="1">
    <location>
        <begin position="1"/>
        <end position="49"/>
    </location>
</feature>
<reference evidence="2 3" key="1">
    <citation type="submission" date="2021-01" db="EMBL/GenBank/DDBJ databases">
        <title>Whole genome shotgun sequence of Verrucosispora qiuiae NBRC 106684.</title>
        <authorList>
            <person name="Komaki H."/>
            <person name="Tamura T."/>
        </authorList>
    </citation>
    <scope>NUCLEOTIDE SEQUENCE [LARGE SCALE GENOMIC DNA]</scope>
    <source>
        <strain evidence="2 3">NBRC 106684</strain>
    </source>
</reference>
<sequence length="108" mass="11243">MSYNSRKRYRQAHRPVKTGSPPAAGGGAAQAREQAGPGAEDPLRAPVSAPSRARLGALVRVLVDELPRRAVTIKAAGHLLTLRGHAAVVDGELPPCPSGGADRDQHAK</sequence>
<dbReference type="EMBL" id="BOPC01000017">
    <property type="protein sequence ID" value="GIJ26188.1"/>
    <property type="molecule type" value="Genomic_DNA"/>
</dbReference>
<dbReference type="Proteomes" id="UP000653076">
    <property type="component" value="Unassembled WGS sequence"/>
</dbReference>
<feature type="compositionally biased region" description="Low complexity" evidence="1">
    <location>
        <begin position="29"/>
        <end position="40"/>
    </location>
</feature>
<name>A0ABQ4J7N9_9ACTN</name>
<keyword evidence="3" id="KW-1185">Reference proteome</keyword>
<proteinExistence type="predicted"/>
<gene>
    <name evidence="2" type="ORF">Vqi01_13500</name>
</gene>
<comment type="caution">
    <text evidence="2">The sequence shown here is derived from an EMBL/GenBank/DDBJ whole genome shotgun (WGS) entry which is preliminary data.</text>
</comment>
<evidence type="ECO:0000313" key="3">
    <source>
        <dbReference type="Proteomes" id="UP000653076"/>
    </source>
</evidence>
<organism evidence="2 3">
    <name type="scientific">Micromonospora qiuiae</name>
    <dbReference type="NCBI Taxonomy" id="502268"/>
    <lineage>
        <taxon>Bacteria</taxon>
        <taxon>Bacillati</taxon>
        <taxon>Actinomycetota</taxon>
        <taxon>Actinomycetes</taxon>
        <taxon>Micromonosporales</taxon>
        <taxon>Micromonosporaceae</taxon>
        <taxon>Micromonospora</taxon>
    </lineage>
</organism>
<evidence type="ECO:0000313" key="2">
    <source>
        <dbReference type="EMBL" id="GIJ26188.1"/>
    </source>
</evidence>